<reference evidence="1" key="1">
    <citation type="journal article" date="2020" name="Nature">
        <title>Giant virus diversity and host interactions through global metagenomics.</title>
        <authorList>
            <person name="Schulz F."/>
            <person name="Roux S."/>
            <person name="Paez-Espino D."/>
            <person name="Jungbluth S."/>
            <person name="Walsh D.A."/>
            <person name="Denef V.J."/>
            <person name="McMahon K.D."/>
            <person name="Konstantinidis K.T."/>
            <person name="Eloe-Fadrosh E.A."/>
            <person name="Kyrpides N.C."/>
            <person name="Woyke T."/>
        </authorList>
    </citation>
    <scope>NUCLEOTIDE SEQUENCE</scope>
    <source>
        <strain evidence="1">GVMAG-M-3300023179-33</strain>
    </source>
</reference>
<dbReference type="AlphaFoldDB" id="A0A6C0EFT6"/>
<sequence>MVLMSAGTRARHTASITNLPTCGGDKKGGLAPTGTSFFLSSNPNMIGATNSQFGLICCGNYSSPSQSTIRRVMRGMMG</sequence>
<protein>
    <submittedName>
        <fullName evidence="1">Uncharacterized protein</fullName>
    </submittedName>
</protein>
<proteinExistence type="predicted"/>
<name>A0A6C0EFT6_9ZZZZ</name>
<dbReference type="EMBL" id="MN739823">
    <property type="protein sequence ID" value="QHT27461.1"/>
    <property type="molecule type" value="Genomic_DNA"/>
</dbReference>
<accession>A0A6C0EFT6</accession>
<organism evidence="1">
    <name type="scientific">viral metagenome</name>
    <dbReference type="NCBI Taxonomy" id="1070528"/>
    <lineage>
        <taxon>unclassified sequences</taxon>
        <taxon>metagenomes</taxon>
        <taxon>organismal metagenomes</taxon>
    </lineage>
</organism>
<evidence type="ECO:0000313" key="1">
    <source>
        <dbReference type="EMBL" id="QHT27461.1"/>
    </source>
</evidence>